<dbReference type="Proteomes" id="UP000266673">
    <property type="component" value="Unassembled WGS sequence"/>
</dbReference>
<dbReference type="EMBL" id="QKWP01000890">
    <property type="protein sequence ID" value="RIB13806.1"/>
    <property type="molecule type" value="Genomic_DNA"/>
</dbReference>
<gene>
    <name evidence="1" type="ORF">C2G38_2097514</name>
</gene>
<evidence type="ECO:0000313" key="2">
    <source>
        <dbReference type="Proteomes" id="UP000266673"/>
    </source>
</evidence>
<proteinExistence type="predicted"/>
<comment type="caution">
    <text evidence="1">The sequence shown here is derived from an EMBL/GenBank/DDBJ whole genome shotgun (WGS) entry which is preliminary data.</text>
</comment>
<protein>
    <submittedName>
        <fullName evidence="1">Uncharacterized protein</fullName>
    </submittedName>
</protein>
<reference evidence="1 2" key="1">
    <citation type="submission" date="2018-06" db="EMBL/GenBank/DDBJ databases">
        <title>Comparative genomics reveals the genomic features of Rhizophagus irregularis, R. cerebriforme, R. diaphanum and Gigaspora rosea, and their symbiotic lifestyle signature.</title>
        <authorList>
            <person name="Morin E."/>
            <person name="San Clemente H."/>
            <person name="Chen E.C.H."/>
            <person name="De La Providencia I."/>
            <person name="Hainaut M."/>
            <person name="Kuo A."/>
            <person name="Kohler A."/>
            <person name="Murat C."/>
            <person name="Tang N."/>
            <person name="Roy S."/>
            <person name="Loubradou J."/>
            <person name="Henrissat B."/>
            <person name="Grigoriev I.V."/>
            <person name="Corradi N."/>
            <person name="Roux C."/>
            <person name="Martin F.M."/>
        </authorList>
    </citation>
    <scope>NUCLEOTIDE SEQUENCE [LARGE SCALE GENOMIC DNA]</scope>
    <source>
        <strain evidence="1 2">DAOM 194757</strain>
    </source>
</reference>
<dbReference type="AlphaFoldDB" id="A0A397V3C2"/>
<name>A0A397V3C2_9GLOM</name>
<sequence length="62" mass="7506">MQLESNHACLHCYDYVNNIYTSIACYYVHHNNEWFKMFKMCIISVSQLSRLRKFCNIDLVRP</sequence>
<evidence type="ECO:0000313" key="1">
    <source>
        <dbReference type="EMBL" id="RIB13806.1"/>
    </source>
</evidence>
<accession>A0A397V3C2</accession>
<keyword evidence="2" id="KW-1185">Reference proteome</keyword>
<organism evidence="1 2">
    <name type="scientific">Gigaspora rosea</name>
    <dbReference type="NCBI Taxonomy" id="44941"/>
    <lineage>
        <taxon>Eukaryota</taxon>
        <taxon>Fungi</taxon>
        <taxon>Fungi incertae sedis</taxon>
        <taxon>Mucoromycota</taxon>
        <taxon>Glomeromycotina</taxon>
        <taxon>Glomeromycetes</taxon>
        <taxon>Diversisporales</taxon>
        <taxon>Gigasporaceae</taxon>
        <taxon>Gigaspora</taxon>
    </lineage>
</organism>